<reference evidence="2 3" key="1">
    <citation type="submission" date="2014-06" db="EMBL/GenBank/DDBJ databases">
        <title>Draft genome sequence of an extremely salt tolerant bacteria Halomonas salina/CIFRI 1.</title>
        <authorList>
            <person name="Behera B.D."/>
            <person name="Meena D.K."/>
            <person name="Das P."/>
            <person name="Maharana J."/>
            <person name="Paria P."/>
            <person name="Sharma A.P."/>
            <person name="Shamsudheen K.V."/>
            <person name="Rijit J."/>
            <person name="Dixit V."/>
            <person name="Verma A."/>
            <person name="Scaria V."/>
            <person name="Sivasubbu S."/>
        </authorList>
    </citation>
    <scope>NUCLEOTIDE SEQUENCE [LARGE SCALE GENOMIC DNA]</scope>
    <source>
        <strain evidence="2 3">CIFRI 1</strain>
    </source>
</reference>
<evidence type="ECO:0000313" key="2">
    <source>
        <dbReference type="EMBL" id="KGE78262.1"/>
    </source>
</evidence>
<protein>
    <recommendedName>
        <fullName evidence="4">Holin</fullName>
    </recommendedName>
</protein>
<name>A0ABR4WU71_9GAMM</name>
<comment type="caution">
    <text evidence="2">The sequence shown here is derived from an EMBL/GenBank/DDBJ whole genome shotgun (WGS) entry which is preliminary data.</text>
</comment>
<organism evidence="2 3">
    <name type="scientific">Halomonas salina</name>
    <dbReference type="NCBI Taxonomy" id="42565"/>
    <lineage>
        <taxon>Bacteria</taxon>
        <taxon>Pseudomonadati</taxon>
        <taxon>Pseudomonadota</taxon>
        <taxon>Gammaproteobacteria</taxon>
        <taxon>Oceanospirillales</taxon>
        <taxon>Halomonadaceae</taxon>
        <taxon>Halomonas</taxon>
    </lineage>
</organism>
<gene>
    <name evidence="2" type="ORF">FP66_04495</name>
</gene>
<evidence type="ECO:0000256" key="1">
    <source>
        <dbReference type="SAM" id="Phobius"/>
    </source>
</evidence>
<accession>A0ABR4WU71</accession>
<dbReference type="Proteomes" id="UP000029721">
    <property type="component" value="Unassembled WGS sequence"/>
</dbReference>
<evidence type="ECO:0008006" key="4">
    <source>
        <dbReference type="Google" id="ProtNLM"/>
    </source>
</evidence>
<keyword evidence="1" id="KW-0472">Membrane</keyword>
<evidence type="ECO:0000313" key="3">
    <source>
        <dbReference type="Proteomes" id="UP000029721"/>
    </source>
</evidence>
<keyword evidence="3" id="KW-1185">Reference proteome</keyword>
<dbReference type="EMBL" id="JOKD01000020">
    <property type="protein sequence ID" value="KGE78262.1"/>
    <property type="molecule type" value="Genomic_DNA"/>
</dbReference>
<dbReference type="RefSeq" id="WP_035595461.1">
    <property type="nucleotide sequence ID" value="NZ_JOKD01000020.1"/>
</dbReference>
<sequence length="83" mass="9331">MSTRIAVEESVRTAPVGVGWVAFMNADPSTQVGVVAGVLTCVYLLGQLWWIWRRARIEDEKLEMLRREHEAEMAGKQPGDDES</sequence>
<feature type="transmembrane region" description="Helical" evidence="1">
    <location>
        <begin position="32"/>
        <end position="52"/>
    </location>
</feature>
<proteinExistence type="predicted"/>
<keyword evidence="1" id="KW-0812">Transmembrane</keyword>
<keyword evidence="1" id="KW-1133">Transmembrane helix</keyword>